<evidence type="ECO:0000256" key="3">
    <source>
        <dbReference type="ARBA" id="ARBA00022630"/>
    </source>
</evidence>
<evidence type="ECO:0000256" key="5">
    <source>
        <dbReference type="ARBA" id="ARBA00022723"/>
    </source>
</evidence>
<evidence type="ECO:0000256" key="10">
    <source>
        <dbReference type="PIRSR" id="PIRSR006268-2"/>
    </source>
</evidence>
<dbReference type="GO" id="GO:0046872">
    <property type="term" value="F:metal ion binding"/>
    <property type="evidence" value="ECO:0007669"/>
    <property type="project" value="UniProtKB-KW"/>
</dbReference>
<proteinExistence type="predicted"/>
<dbReference type="InterPro" id="IPR024932">
    <property type="entry name" value="ApbE"/>
</dbReference>
<name>A0A3R8JTP2_9FIRM</name>
<dbReference type="InterPro" id="IPR003374">
    <property type="entry name" value="ApbE-like_sf"/>
</dbReference>
<dbReference type="PANTHER" id="PTHR30040:SF2">
    <property type="entry name" value="FAD:PROTEIN FMN TRANSFERASE"/>
    <property type="match status" value="1"/>
</dbReference>
<evidence type="ECO:0000256" key="7">
    <source>
        <dbReference type="ARBA" id="ARBA00022842"/>
    </source>
</evidence>
<evidence type="ECO:0000256" key="9">
    <source>
        <dbReference type="ARBA" id="ARBA00048540"/>
    </source>
</evidence>
<feature type="binding site" evidence="10">
    <location>
        <position position="326"/>
    </location>
    <ligand>
        <name>Mg(2+)</name>
        <dbReference type="ChEBI" id="CHEBI:18420"/>
    </ligand>
</feature>
<dbReference type="PANTHER" id="PTHR30040">
    <property type="entry name" value="THIAMINE BIOSYNTHESIS LIPOPROTEIN APBE"/>
    <property type="match status" value="1"/>
</dbReference>
<gene>
    <name evidence="11" type="ORF">EBB54_27350</name>
</gene>
<keyword evidence="12" id="KW-1185">Reference proteome</keyword>
<dbReference type="Pfam" id="PF02424">
    <property type="entry name" value="ApbE"/>
    <property type="match status" value="1"/>
</dbReference>
<evidence type="ECO:0000256" key="8">
    <source>
        <dbReference type="ARBA" id="ARBA00031306"/>
    </source>
</evidence>
<comment type="caution">
    <text evidence="11">The sequence shown here is derived from an EMBL/GenBank/DDBJ whole genome shotgun (WGS) entry which is preliminary data.</text>
</comment>
<keyword evidence="5 10" id="KW-0479">Metal-binding</keyword>
<dbReference type="EMBL" id="RHJS01000002">
    <property type="protein sequence ID" value="RRK34641.1"/>
    <property type="molecule type" value="Genomic_DNA"/>
</dbReference>
<keyword evidence="4 11" id="KW-0808">Transferase</keyword>
<protein>
    <recommendedName>
        <fullName evidence="2">FAD:protein FMN transferase</fullName>
        <ecNumber evidence="1">2.7.1.180</ecNumber>
    </recommendedName>
    <alternativeName>
        <fullName evidence="8">Flavin transferase</fullName>
    </alternativeName>
</protein>
<evidence type="ECO:0000313" key="12">
    <source>
        <dbReference type="Proteomes" id="UP000274920"/>
    </source>
</evidence>
<dbReference type="PIRSF" id="PIRSF006268">
    <property type="entry name" value="ApbE"/>
    <property type="match status" value="1"/>
</dbReference>
<evidence type="ECO:0000256" key="2">
    <source>
        <dbReference type="ARBA" id="ARBA00016337"/>
    </source>
</evidence>
<comment type="catalytic activity">
    <reaction evidence="9">
        <text>L-threonyl-[protein] + FAD = FMN-L-threonyl-[protein] + AMP + H(+)</text>
        <dbReference type="Rhea" id="RHEA:36847"/>
        <dbReference type="Rhea" id="RHEA-COMP:11060"/>
        <dbReference type="Rhea" id="RHEA-COMP:11061"/>
        <dbReference type="ChEBI" id="CHEBI:15378"/>
        <dbReference type="ChEBI" id="CHEBI:30013"/>
        <dbReference type="ChEBI" id="CHEBI:57692"/>
        <dbReference type="ChEBI" id="CHEBI:74257"/>
        <dbReference type="ChEBI" id="CHEBI:456215"/>
        <dbReference type="EC" id="2.7.1.180"/>
    </reaction>
</comment>
<accession>A0A3R8JTP2</accession>
<reference evidence="11" key="1">
    <citation type="submission" date="2018-10" db="EMBL/GenBank/DDBJ databases">
        <title>Schaedlerella arabinophila gen. nov. sp. nov., isolated from the mouse intestinal tract and comparative analysis with the genome of the closely related altered Schaedler flora strain ASF502.</title>
        <authorList>
            <person name="Miyake S."/>
            <person name="Soh M."/>
            <person name="Seedorf H."/>
        </authorList>
    </citation>
    <scope>NUCLEOTIDE SEQUENCE [LARGE SCALE GENOMIC DNA]</scope>
    <source>
        <strain evidence="11">DSM 106076</strain>
    </source>
</reference>
<sequence>MPGSARPERTAFFRRRIFQACLGKLHEAGERNVGGAGKRLRSETDYVKERYITEMKPVSHTFFLYNTICSAAIYDERDDAEMLLREIKKRAMDIRRMLDFYDPESELGKLNRGHRTGIPKRVSKELCTFIMHLLDFSEKSGGCFDPSVGPAVKLWNIPSQNPHVPKKQEIERVMKQTGTSHISCDEKECTVTFWKPGMQLDAGAAGKGYAVGKAVEYLRSCGVSSAAVNFGGNLFVLGRKPSANGAERPWKIGIQSPWKHYARNLGTLSLEDCGAATSGGYDRFFTEEGKVYHHLIDPRTGYPADNTLDSVTIISQNAFYTDLLSTACFIAGEESAGQICRSVDVNAGYVLVKKDGSVILSENVKGRFQPEERRMTCEKNEEDNTNGNTTDYAME</sequence>
<dbReference type="Proteomes" id="UP000274920">
    <property type="component" value="Unassembled WGS sequence"/>
</dbReference>
<keyword evidence="6" id="KW-0274">FAD</keyword>
<organism evidence="11 12">
    <name type="scientific">Schaedlerella arabinosiphila</name>
    <dbReference type="NCBI Taxonomy" id="2044587"/>
    <lineage>
        <taxon>Bacteria</taxon>
        <taxon>Bacillati</taxon>
        <taxon>Bacillota</taxon>
        <taxon>Clostridia</taxon>
        <taxon>Lachnospirales</taxon>
        <taxon>Lachnospiraceae</taxon>
        <taxon>Schaedlerella</taxon>
    </lineage>
</organism>
<evidence type="ECO:0000313" key="11">
    <source>
        <dbReference type="EMBL" id="RRK34641.1"/>
    </source>
</evidence>
<evidence type="ECO:0000256" key="1">
    <source>
        <dbReference type="ARBA" id="ARBA00011955"/>
    </source>
</evidence>
<dbReference type="SUPFAM" id="SSF143631">
    <property type="entry name" value="ApbE-like"/>
    <property type="match status" value="1"/>
</dbReference>
<evidence type="ECO:0000256" key="4">
    <source>
        <dbReference type="ARBA" id="ARBA00022679"/>
    </source>
</evidence>
<dbReference type="Gene3D" id="3.10.520.10">
    <property type="entry name" value="ApbE-like domains"/>
    <property type="match status" value="1"/>
</dbReference>
<feature type="binding site" evidence="10">
    <location>
        <position position="204"/>
    </location>
    <ligand>
        <name>Mg(2+)</name>
        <dbReference type="ChEBI" id="CHEBI:18420"/>
    </ligand>
</feature>
<keyword evidence="3" id="KW-0285">Flavoprotein</keyword>
<keyword evidence="7 10" id="KW-0460">Magnesium</keyword>
<comment type="cofactor">
    <cofactor evidence="10">
        <name>Mg(2+)</name>
        <dbReference type="ChEBI" id="CHEBI:18420"/>
    </cofactor>
    <cofactor evidence="10">
        <name>Mn(2+)</name>
        <dbReference type="ChEBI" id="CHEBI:29035"/>
    </cofactor>
    <text evidence="10">Magnesium. Can also use manganese.</text>
</comment>
<dbReference type="AlphaFoldDB" id="A0A3R8JTP2"/>
<evidence type="ECO:0000256" key="6">
    <source>
        <dbReference type="ARBA" id="ARBA00022827"/>
    </source>
</evidence>
<dbReference type="EC" id="2.7.1.180" evidence="1"/>
<dbReference type="GO" id="GO:0016740">
    <property type="term" value="F:transferase activity"/>
    <property type="evidence" value="ECO:0007669"/>
    <property type="project" value="UniProtKB-KW"/>
</dbReference>
<feature type="binding site" evidence="10">
    <location>
        <position position="322"/>
    </location>
    <ligand>
        <name>Mg(2+)</name>
        <dbReference type="ChEBI" id="CHEBI:18420"/>
    </ligand>
</feature>